<organism evidence="2 3">
    <name type="scientific">candidate division WWE3 bacterium RIFOXYD1_FULL_39_9</name>
    <dbReference type="NCBI Taxonomy" id="1802649"/>
    <lineage>
        <taxon>Bacteria</taxon>
        <taxon>Katanobacteria</taxon>
    </lineage>
</organism>
<comment type="caution">
    <text evidence="2">The sequence shown here is derived from an EMBL/GenBank/DDBJ whole genome shotgun (WGS) entry which is preliminary data.</text>
</comment>
<evidence type="ECO:0000313" key="3">
    <source>
        <dbReference type="Proteomes" id="UP000176815"/>
    </source>
</evidence>
<accession>A0A1F4X9E6</accession>
<dbReference type="Gene3D" id="1.10.10.10">
    <property type="entry name" value="Winged helix-like DNA-binding domain superfamily/Winged helix DNA-binding domain"/>
    <property type="match status" value="1"/>
</dbReference>
<dbReference type="EMBL" id="MEWG01000003">
    <property type="protein sequence ID" value="OGC78296.1"/>
    <property type="molecule type" value="Genomic_DNA"/>
</dbReference>
<dbReference type="InterPro" id="IPR036388">
    <property type="entry name" value="WH-like_DNA-bd_sf"/>
</dbReference>
<name>A0A1F4X9E6_UNCKA</name>
<sequence>MEIEDKLKKTGFVAISNEIAEALARTNLSEYESRSLWVILRKTYGWNKNSDLISIGQFAKITGKDGANIFRAIRRLEDKKIVLVNNKERINSYSINPNTHEWKIDSITIVRNDNGVSTDNNVPSNKMQLSLETKTSLSPATNTIDTNKKTLLQNTSNSSNTKNKSDLAILVEYYQRLYTKKFGAKPTIGKNSWGKYGRLFKAKLDQGISPKEVVLALRTFSKSPDSSPSRLGFDLGIFLSDSVFNKMRALSIKSSEEQEAEDKYGKY</sequence>
<dbReference type="AlphaFoldDB" id="A0A1F4X9E6"/>
<dbReference type="GO" id="GO:0006260">
    <property type="term" value="P:DNA replication"/>
    <property type="evidence" value="ECO:0007669"/>
    <property type="project" value="InterPro"/>
</dbReference>
<evidence type="ECO:0000313" key="2">
    <source>
        <dbReference type="EMBL" id="OGC78296.1"/>
    </source>
</evidence>
<dbReference type="NCBIfam" id="TIGR01610">
    <property type="entry name" value="phage_O_Nterm"/>
    <property type="match status" value="1"/>
</dbReference>
<dbReference type="InterPro" id="IPR006497">
    <property type="entry name" value="Phage_lambda_VrpO_N"/>
</dbReference>
<dbReference type="Proteomes" id="UP000176815">
    <property type="component" value="Unassembled WGS sequence"/>
</dbReference>
<evidence type="ECO:0000259" key="1">
    <source>
        <dbReference type="Pfam" id="PF04492"/>
    </source>
</evidence>
<dbReference type="Pfam" id="PF04492">
    <property type="entry name" value="Phage_rep_O"/>
    <property type="match status" value="1"/>
</dbReference>
<gene>
    <name evidence="2" type="ORF">A2619_03990</name>
</gene>
<protein>
    <recommendedName>
        <fullName evidence="1">Bacteriophage lambda Replication protein O N-terminal domain-containing protein</fullName>
    </recommendedName>
</protein>
<proteinExistence type="predicted"/>
<feature type="domain" description="Bacteriophage lambda Replication protein O N-terminal" evidence="1">
    <location>
        <begin position="9"/>
        <end position="102"/>
    </location>
</feature>
<reference evidence="2 3" key="1">
    <citation type="journal article" date="2016" name="Nat. Commun.">
        <title>Thousands of microbial genomes shed light on interconnected biogeochemical processes in an aquifer system.</title>
        <authorList>
            <person name="Anantharaman K."/>
            <person name="Brown C.T."/>
            <person name="Hug L.A."/>
            <person name="Sharon I."/>
            <person name="Castelle C.J."/>
            <person name="Probst A.J."/>
            <person name="Thomas B.C."/>
            <person name="Singh A."/>
            <person name="Wilkins M.J."/>
            <person name="Karaoz U."/>
            <person name="Brodie E.L."/>
            <person name="Williams K.H."/>
            <person name="Hubbard S.S."/>
            <person name="Banfield J.F."/>
        </authorList>
    </citation>
    <scope>NUCLEOTIDE SEQUENCE [LARGE SCALE GENOMIC DNA]</scope>
</reference>